<evidence type="ECO:0000313" key="3">
    <source>
        <dbReference type="Proteomes" id="UP000218231"/>
    </source>
</evidence>
<dbReference type="EMBL" id="LIAE01010455">
    <property type="protein sequence ID" value="PAV60646.1"/>
    <property type="molecule type" value="Genomic_DNA"/>
</dbReference>
<proteinExistence type="predicted"/>
<comment type="caution">
    <text evidence="2">The sequence shown here is derived from an EMBL/GenBank/DDBJ whole genome shotgun (WGS) entry which is preliminary data.</text>
</comment>
<dbReference type="AlphaFoldDB" id="A0A2A2JG61"/>
<evidence type="ECO:0000313" key="2">
    <source>
        <dbReference type="EMBL" id="PAV60647.1"/>
    </source>
</evidence>
<dbReference type="EMBL" id="LIAE01010455">
    <property type="protein sequence ID" value="PAV60647.1"/>
    <property type="molecule type" value="Genomic_DNA"/>
</dbReference>
<name>A0A2A2JG61_9BILA</name>
<feature type="transmembrane region" description="Helical" evidence="1">
    <location>
        <begin position="87"/>
        <end position="108"/>
    </location>
</feature>
<dbReference type="Proteomes" id="UP000218231">
    <property type="component" value="Unassembled WGS sequence"/>
</dbReference>
<sequence>MVPWISTLLPQRRNCLSARTGIHQQRELSMLPTNAGSCRLALSRIVGQRQSMDGRRGIRLTIFTVLENVWNKTTELYEKFKEQPLRAVILILVILSLFAGATLFVFFVRHPEQTAQIVANQSMSNDIPSVMKVPAFAHNKFFKANLKPTEVNHLTGGDYILNVDA</sequence>
<keyword evidence="1" id="KW-1133">Transmembrane helix</keyword>
<accession>A0A2A2JG61</accession>
<organism evidence="2 3">
    <name type="scientific">Diploscapter pachys</name>
    <dbReference type="NCBI Taxonomy" id="2018661"/>
    <lineage>
        <taxon>Eukaryota</taxon>
        <taxon>Metazoa</taxon>
        <taxon>Ecdysozoa</taxon>
        <taxon>Nematoda</taxon>
        <taxon>Chromadorea</taxon>
        <taxon>Rhabditida</taxon>
        <taxon>Rhabditina</taxon>
        <taxon>Rhabditomorpha</taxon>
        <taxon>Rhabditoidea</taxon>
        <taxon>Rhabditidae</taxon>
        <taxon>Diploscapter</taxon>
    </lineage>
</organism>
<protein>
    <submittedName>
        <fullName evidence="2">Uncharacterized protein</fullName>
    </submittedName>
</protein>
<gene>
    <name evidence="2" type="ORF">WR25_14411</name>
</gene>
<reference evidence="2 3" key="1">
    <citation type="journal article" date="2017" name="Curr. Biol.">
        <title>Genome architecture and evolution of a unichromosomal asexual nematode.</title>
        <authorList>
            <person name="Fradin H."/>
            <person name="Zegar C."/>
            <person name="Gutwein M."/>
            <person name="Lucas J."/>
            <person name="Kovtun M."/>
            <person name="Corcoran D."/>
            <person name="Baugh L.R."/>
            <person name="Kiontke K."/>
            <person name="Gunsalus K."/>
            <person name="Fitch D.H."/>
            <person name="Piano F."/>
        </authorList>
    </citation>
    <scope>NUCLEOTIDE SEQUENCE [LARGE SCALE GENOMIC DNA]</scope>
    <source>
        <strain evidence="2">PF1309</strain>
    </source>
</reference>
<keyword evidence="1" id="KW-0472">Membrane</keyword>
<keyword evidence="3" id="KW-1185">Reference proteome</keyword>
<keyword evidence="1" id="KW-0812">Transmembrane</keyword>
<evidence type="ECO:0000256" key="1">
    <source>
        <dbReference type="SAM" id="Phobius"/>
    </source>
</evidence>